<dbReference type="Proteomes" id="UP000030752">
    <property type="component" value="Unassembled WGS sequence"/>
</dbReference>
<feature type="region of interest" description="Disordered" evidence="1">
    <location>
        <begin position="315"/>
        <end position="340"/>
    </location>
</feature>
<feature type="compositionally biased region" description="Basic and acidic residues" evidence="1">
    <location>
        <begin position="219"/>
        <end position="240"/>
    </location>
</feature>
<feature type="region of interest" description="Disordered" evidence="1">
    <location>
        <begin position="393"/>
        <end position="458"/>
    </location>
</feature>
<dbReference type="eggNOG" id="ENOG502SQAM">
    <property type="taxonomic scope" value="Eukaryota"/>
</dbReference>
<feature type="compositionally biased region" description="Basic and acidic residues" evidence="1">
    <location>
        <begin position="413"/>
        <end position="427"/>
    </location>
</feature>
<dbReference type="EMBL" id="KB822718">
    <property type="protein sequence ID" value="ETN42378.1"/>
    <property type="molecule type" value="Genomic_DNA"/>
</dbReference>
<feature type="compositionally biased region" description="Polar residues" evidence="1">
    <location>
        <begin position="428"/>
        <end position="450"/>
    </location>
</feature>
<keyword evidence="3" id="KW-1185">Reference proteome</keyword>
<dbReference type="OrthoDB" id="272271at2759"/>
<gene>
    <name evidence="2" type="ORF">HMPREF1541_01532</name>
</gene>
<dbReference type="RefSeq" id="XP_008714114.1">
    <property type="nucleotide sequence ID" value="XM_008715892.1"/>
</dbReference>
<dbReference type="HOGENOM" id="CLU_612491_0_0_1"/>
<feature type="compositionally biased region" description="Low complexity" evidence="1">
    <location>
        <begin position="144"/>
        <end position="166"/>
    </location>
</feature>
<evidence type="ECO:0000256" key="1">
    <source>
        <dbReference type="SAM" id="MobiDB-lite"/>
    </source>
</evidence>
<dbReference type="GeneID" id="19968871"/>
<reference evidence="2 3" key="1">
    <citation type="submission" date="2013-03" db="EMBL/GenBank/DDBJ databases">
        <title>The Genome Sequence of Phialophora europaea CBS 101466.</title>
        <authorList>
            <consortium name="The Broad Institute Genomics Platform"/>
            <person name="Cuomo C."/>
            <person name="de Hoog S."/>
            <person name="Gorbushina A."/>
            <person name="Walker B."/>
            <person name="Young S.K."/>
            <person name="Zeng Q."/>
            <person name="Gargeya S."/>
            <person name="Fitzgerald M."/>
            <person name="Haas B."/>
            <person name="Abouelleil A."/>
            <person name="Allen A.W."/>
            <person name="Alvarado L."/>
            <person name="Arachchi H.M."/>
            <person name="Berlin A.M."/>
            <person name="Chapman S.B."/>
            <person name="Gainer-Dewar J."/>
            <person name="Goldberg J."/>
            <person name="Griggs A."/>
            <person name="Gujja S."/>
            <person name="Hansen M."/>
            <person name="Howarth C."/>
            <person name="Imamovic A."/>
            <person name="Ireland A."/>
            <person name="Larimer J."/>
            <person name="McCowan C."/>
            <person name="Murphy C."/>
            <person name="Pearson M."/>
            <person name="Poon T.W."/>
            <person name="Priest M."/>
            <person name="Roberts A."/>
            <person name="Saif S."/>
            <person name="Shea T."/>
            <person name="Sisk P."/>
            <person name="Sykes S."/>
            <person name="Wortman J."/>
            <person name="Nusbaum C."/>
            <person name="Birren B."/>
        </authorList>
    </citation>
    <scope>NUCLEOTIDE SEQUENCE [LARGE SCALE GENOMIC DNA]</scope>
    <source>
        <strain evidence="2 3">CBS 101466</strain>
    </source>
</reference>
<evidence type="ECO:0000313" key="3">
    <source>
        <dbReference type="Proteomes" id="UP000030752"/>
    </source>
</evidence>
<evidence type="ECO:0000313" key="2">
    <source>
        <dbReference type="EMBL" id="ETN42378.1"/>
    </source>
</evidence>
<name>W2S2Y2_CYPE1</name>
<dbReference type="InParanoid" id="W2S2Y2"/>
<protein>
    <submittedName>
        <fullName evidence="2">Uncharacterized protein</fullName>
    </submittedName>
</protein>
<organism evidence="2 3">
    <name type="scientific">Cyphellophora europaea (strain CBS 101466)</name>
    <name type="common">Phialophora europaea</name>
    <dbReference type="NCBI Taxonomy" id="1220924"/>
    <lineage>
        <taxon>Eukaryota</taxon>
        <taxon>Fungi</taxon>
        <taxon>Dikarya</taxon>
        <taxon>Ascomycota</taxon>
        <taxon>Pezizomycotina</taxon>
        <taxon>Eurotiomycetes</taxon>
        <taxon>Chaetothyriomycetidae</taxon>
        <taxon>Chaetothyriales</taxon>
        <taxon>Cyphellophoraceae</taxon>
        <taxon>Cyphellophora</taxon>
    </lineage>
</organism>
<dbReference type="AlphaFoldDB" id="W2S2Y2"/>
<accession>W2S2Y2</accession>
<proteinExistence type="predicted"/>
<feature type="region of interest" description="Disordered" evidence="1">
    <location>
        <begin position="107"/>
        <end position="243"/>
    </location>
</feature>
<sequence>MGLPMFQEPDEAIAQDAAAKLDRAAATQRSTIRRQPTVRPTRYSAYAARERIRERYHHRIDEDQTTELQIAQMEAEIARLRNRRPRTRDYSNGLRDSEDLIQQARATIRDGDENDSNGGTPARRFHLPRPDRQSSLRFEVGATRSGSVSPRRLRLLSPPSSSGSGRNIPDGPLPFDDEPDNLTRQFPPAHYHDDLARTLETPPPESWESSLPPLGRVSRRPDPPPHRSIDGLGDRHRSPSLDDNADAETWINLLTTMEAGRSTTTTSFASNGDSGLNSRNSQTTMATSFGEIGADDSCDLDLPTGITEEIAREIREQHRSRDRHQRRNGEPDGPIMTGEQGLRMHEARVRRAREAREGSRQIQMIQHIMERFGNREDVPDEWWAFMGWDDDARPESRGEQRSLSQPRSLHPLRHAEDTAALRRESREMQQANEIMQNLREQGSQEASQRSPVDASELR</sequence>
<dbReference type="VEuPathDB" id="FungiDB:HMPREF1541_01532"/>